<dbReference type="Proteomes" id="UP000568273">
    <property type="component" value="Unassembled WGS sequence"/>
</dbReference>
<sequence>MSDEKNLELGQSKQSTYSRFFSQKFNINGEPKGYDLQKYAQNPQEYISQLAALAKYYYISEGLIMRTVNIIRDYSITKLHLDYDKGKGKVKSIVDSFLKRVDIDKFCKDFVFEMAMTGNCFCYDRDGEYIDIYPLDLIEVSNVIVNGKQQVYFDNSKIGFEIEDDVYDAKLMEKAYPDEIQRGIKQNMAKIPFDLNKSYFCKMNSSRYDRYGVSFLVPAFDDLSRKNLLKEAERSTASGIIDQILHIKVGDKDHVPSQQDVLFYSDLFTGKTGSVRVTTPYFVSLEWVSPDSQIFGETKFLEIDKDLLSTLGVSLTLLRGEGGGNYSEGMLNITGLIRTIESIRSFLPPIIEDMIRRELERNNINADKTPKVSFNDIVIDENARLNLVQWLFEHAGLPYRVLFEEHGYDYDYMKLERIEENNSNDNDVFSLRDQPFQGSALKEVGRPEKNLSERKSDKNQSNNEQPRVAKQ</sequence>
<evidence type="ECO:0000313" key="2">
    <source>
        <dbReference type="EMBL" id="NMW84690.1"/>
    </source>
</evidence>
<comment type="caution">
    <text evidence="2">The sequence shown here is derived from an EMBL/GenBank/DDBJ whole genome shotgun (WGS) entry which is preliminary data.</text>
</comment>
<gene>
    <name evidence="2" type="ORF">HKO22_02890</name>
</gene>
<evidence type="ECO:0008006" key="4">
    <source>
        <dbReference type="Google" id="ProtNLM"/>
    </source>
</evidence>
<feature type="compositionally biased region" description="Basic and acidic residues" evidence="1">
    <location>
        <begin position="443"/>
        <end position="458"/>
    </location>
</feature>
<evidence type="ECO:0000313" key="3">
    <source>
        <dbReference type="Proteomes" id="UP000568273"/>
    </source>
</evidence>
<organism evidence="2 3">
    <name type="scientific">Peptoniphilus faecalis</name>
    <dbReference type="NCBI Taxonomy" id="2731255"/>
    <lineage>
        <taxon>Bacteria</taxon>
        <taxon>Bacillati</taxon>
        <taxon>Bacillota</taxon>
        <taxon>Tissierellia</taxon>
        <taxon>Tissierellales</taxon>
        <taxon>Peptoniphilaceae</taxon>
        <taxon>Peptoniphilus</taxon>
    </lineage>
</organism>
<keyword evidence="3" id="KW-1185">Reference proteome</keyword>
<dbReference type="EMBL" id="JABDSR010000003">
    <property type="protein sequence ID" value="NMW84690.1"/>
    <property type="molecule type" value="Genomic_DNA"/>
</dbReference>
<accession>A0A848RCY3</accession>
<dbReference type="AlphaFoldDB" id="A0A848RCY3"/>
<reference evidence="2" key="1">
    <citation type="submission" date="2020-04" db="EMBL/GenBank/DDBJ databases">
        <title>Peptoniphilus sp. nov. isolated from swine feces.</title>
        <authorList>
            <person name="Ryu S.W."/>
        </authorList>
    </citation>
    <scope>NUCLEOTIDE SEQUENCE [LARGE SCALE GENOMIC DNA]</scope>
    <source>
        <strain evidence="2">AGMB00490</strain>
    </source>
</reference>
<dbReference type="RefSeq" id="WP_169968405.1">
    <property type="nucleotide sequence ID" value="NZ_JABDSR010000003.1"/>
</dbReference>
<name>A0A848RCY3_9FIRM</name>
<proteinExistence type="predicted"/>
<feature type="region of interest" description="Disordered" evidence="1">
    <location>
        <begin position="426"/>
        <end position="471"/>
    </location>
</feature>
<evidence type="ECO:0000256" key="1">
    <source>
        <dbReference type="SAM" id="MobiDB-lite"/>
    </source>
</evidence>
<protein>
    <recommendedName>
        <fullName evidence="4">Portal protein</fullName>
    </recommendedName>
</protein>